<reference evidence="5 6" key="1">
    <citation type="submission" date="2018-09" db="EMBL/GenBank/DDBJ databases">
        <title>Identification of marine bacteria producing industrial enzymes.</title>
        <authorList>
            <person name="Cheng T.H."/>
            <person name="Saidin J."/>
            <person name="Muhd D.D."/>
            <person name="Isa M.N.M."/>
            <person name="Bakar M.F.A."/>
            <person name="Ismail N."/>
        </authorList>
    </citation>
    <scope>NUCLEOTIDE SEQUENCE [LARGE SCALE GENOMIC DNA]</scope>
    <source>
        <strain evidence="5 6">MNAD 1.6</strain>
    </source>
</reference>
<dbReference type="Gene3D" id="3.20.20.450">
    <property type="entry name" value="EAL domain"/>
    <property type="match status" value="1"/>
</dbReference>
<keyword evidence="1" id="KW-0812">Transmembrane</keyword>
<dbReference type="PANTHER" id="PTHR33121:SF79">
    <property type="entry name" value="CYCLIC DI-GMP PHOSPHODIESTERASE PDED-RELATED"/>
    <property type="match status" value="1"/>
</dbReference>
<dbReference type="GO" id="GO:0071111">
    <property type="term" value="F:cyclic-guanylate-specific phosphodiesterase activity"/>
    <property type="evidence" value="ECO:0007669"/>
    <property type="project" value="InterPro"/>
</dbReference>
<evidence type="ECO:0000259" key="3">
    <source>
        <dbReference type="PROSITE" id="PS50885"/>
    </source>
</evidence>
<dbReference type="PROSITE" id="PS50883">
    <property type="entry name" value="EAL"/>
    <property type="match status" value="1"/>
</dbReference>
<evidence type="ECO:0000313" key="5">
    <source>
        <dbReference type="EMBL" id="RJF37834.1"/>
    </source>
</evidence>
<dbReference type="Pfam" id="PF00563">
    <property type="entry name" value="EAL"/>
    <property type="match status" value="1"/>
</dbReference>
<dbReference type="PROSITE" id="PS50885">
    <property type="entry name" value="HAMP"/>
    <property type="match status" value="1"/>
</dbReference>
<evidence type="ECO:0000259" key="4">
    <source>
        <dbReference type="PROSITE" id="PS50887"/>
    </source>
</evidence>
<dbReference type="InterPro" id="IPR001633">
    <property type="entry name" value="EAL_dom"/>
</dbReference>
<sequence length="771" mass="86246">MIHSLRGRIIALCVSLVLLTSLVSLASSWWSTNRFNDQKLREDINVAENVFKQYLSAKESLLLTAAKVLTADFGFKQAIATQDADTISSVLNNHSRRINADLMLLIDLSGQLVSANTEFNHTPDEFSALMNELLIDAEQSNFIVLDQTLYQVILLPVRAPRTVAYSLVGFEINDLVAAELKNLTTMDVSFIGEEDGVVETSLTKQPQSDSVLAHFNNKTTQRIFGEKPVYRNRLVELPSLPGHFVSVLLSADLTQSYREFEQLFFTIIVLAAITVVIGVLASGILAKNLTTPLSKLTLLAQQFARGNYKAEFVGKKQSSEITTLVDAFNNMGNDIQEREQQISFQASHDSLTGFYTRSAMLESMESLFAEGAEYTLVAIDIRGLRHINDKLGPRIGDDCLKAVAERIGEYSAHHNGVNARIGGDEFLTLLLADETKQFKDAVMKLVTQLQAGYLIQSLNITLRFSVGVVHCLSQNVSPEDLMRRSLIAVDTASCEHKTIHYYQEGEDEEHLERLAIIDELKQALVDDDGQLFMTYQPKLNIKTNCIDKVESLIRWQRKDGQWVSPELFIDLAEQSGVIVELTSWVVKTVVSQVAAWQQQGITMQAAINVSAQDIAYPSFYSHLAKQLEKHAVNGRLITIELTERDMIENEEQGIKALENLKTLGVKISLDDYGVGQTSLGRLKSLPIDELKLDKCFILQLDQSRQDQYIVQSTVTLGHQLGFSVVAEGVENKDSLDILVQNKCDYAQGYYLSRPLKSEQFLQWLEVYNEAS</sequence>
<dbReference type="GO" id="GO:0007165">
    <property type="term" value="P:signal transduction"/>
    <property type="evidence" value="ECO:0007669"/>
    <property type="project" value="InterPro"/>
</dbReference>
<keyword evidence="1" id="KW-0472">Membrane</keyword>
<gene>
    <name evidence="5" type="ORF">D4741_07145</name>
</gene>
<feature type="domain" description="EAL" evidence="2">
    <location>
        <begin position="513"/>
        <end position="768"/>
    </location>
</feature>
<dbReference type="CDD" id="cd06225">
    <property type="entry name" value="HAMP"/>
    <property type="match status" value="1"/>
</dbReference>
<dbReference type="InterPro" id="IPR000160">
    <property type="entry name" value="GGDEF_dom"/>
</dbReference>
<dbReference type="Pfam" id="PF00990">
    <property type="entry name" value="GGDEF"/>
    <property type="match status" value="1"/>
</dbReference>
<dbReference type="EMBL" id="QYSE01000001">
    <property type="protein sequence ID" value="RJF37834.1"/>
    <property type="molecule type" value="Genomic_DNA"/>
</dbReference>
<dbReference type="CDD" id="cd01949">
    <property type="entry name" value="GGDEF"/>
    <property type="match status" value="1"/>
</dbReference>
<dbReference type="GO" id="GO:0016020">
    <property type="term" value="C:membrane"/>
    <property type="evidence" value="ECO:0007669"/>
    <property type="project" value="InterPro"/>
</dbReference>
<keyword evidence="1" id="KW-1133">Transmembrane helix</keyword>
<dbReference type="Proteomes" id="UP000265938">
    <property type="component" value="Unassembled WGS sequence"/>
</dbReference>
<dbReference type="RefSeq" id="WP_119852468.1">
    <property type="nucleotide sequence ID" value="NZ_QYSE01000001.1"/>
</dbReference>
<dbReference type="AlphaFoldDB" id="A0A3A3EU49"/>
<feature type="domain" description="GGDEF" evidence="4">
    <location>
        <begin position="372"/>
        <end position="504"/>
    </location>
</feature>
<feature type="transmembrane region" description="Helical" evidence="1">
    <location>
        <begin position="263"/>
        <end position="286"/>
    </location>
</feature>
<dbReference type="SMART" id="SM00052">
    <property type="entry name" value="EAL"/>
    <property type="match status" value="1"/>
</dbReference>
<protein>
    <submittedName>
        <fullName evidence="5">EAL domain-containing protein</fullName>
    </submittedName>
</protein>
<dbReference type="Gene3D" id="3.30.70.270">
    <property type="match status" value="1"/>
</dbReference>
<proteinExistence type="predicted"/>
<name>A0A3A3EU49_9GAMM</name>
<dbReference type="CDD" id="cd01948">
    <property type="entry name" value="EAL"/>
    <property type="match status" value="1"/>
</dbReference>
<evidence type="ECO:0000259" key="2">
    <source>
        <dbReference type="PROSITE" id="PS50883"/>
    </source>
</evidence>
<comment type="caution">
    <text evidence="5">The sequence shown here is derived from an EMBL/GenBank/DDBJ whole genome shotgun (WGS) entry which is preliminary data.</text>
</comment>
<evidence type="ECO:0000313" key="6">
    <source>
        <dbReference type="Proteomes" id="UP000265938"/>
    </source>
</evidence>
<dbReference type="PANTHER" id="PTHR33121">
    <property type="entry name" value="CYCLIC DI-GMP PHOSPHODIESTERASE PDEF"/>
    <property type="match status" value="1"/>
</dbReference>
<dbReference type="InterPro" id="IPR003660">
    <property type="entry name" value="HAMP_dom"/>
</dbReference>
<dbReference type="SUPFAM" id="SSF55073">
    <property type="entry name" value="Nucleotide cyclase"/>
    <property type="match status" value="1"/>
</dbReference>
<dbReference type="Pfam" id="PF14827">
    <property type="entry name" value="dCache_3"/>
    <property type="match status" value="1"/>
</dbReference>
<organism evidence="5 6">
    <name type="scientific">Pseudoalteromonas gelatinilytica</name>
    <dbReference type="NCBI Taxonomy" id="1703256"/>
    <lineage>
        <taxon>Bacteria</taxon>
        <taxon>Pseudomonadati</taxon>
        <taxon>Pseudomonadota</taxon>
        <taxon>Gammaproteobacteria</taxon>
        <taxon>Alteromonadales</taxon>
        <taxon>Pseudoalteromonadaceae</taxon>
        <taxon>Pseudoalteromonas</taxon>
    </lineage>
</organism>
<dbReference type="PROSITE" id="PS50887">
    <property type="entry name" value="GGDEF"/>
    <property type="match status" value="1"/>
</dbReference>
<dbReference type="Gene3D" id="6.10.340.10">
    <property type="match status" value="1"/>
</dbReference>
<dbReference type="InterPro" id="IPR043128">
    <property type="entry name" value="Rev_trsase/Diguanyl_cyclase"/>
</dbReference>
<dbReference type="InterPro" id="IPR029150">
    <property type="entry name" value="dCache_3"/>
</dbReference>
<evidence type="ECO:0000256" key="1">
    <source>
        <dbReference type="SAM" id="Phobius"/>
    </source>
</evidence>
<dbReference type="SUPFAM" id="SSF141868">
    <property type="entry name" value="EAL domain-like"/>
    <property type="match status" value="1"/>
</dbReference>
<feature type="domain" description="HAMP" evidence="3">
    <location>
        <begin position="287"/>
        <end position="340"/>
    </location>
</feature>
<dbReference type="SMART" id="SM00304">
    <property type="entry name" value="HAMP"/>
    <property type="match status" value="1"/>
</dbReference>
<dbReference type="InterPro" id="IPR050706">
    <property type="entry name" value="Cyclic-di-GMP_PDE-like"/>
</dbReference>
<accession>A0A3A3EU49</accession>
<dbReference type="SUPFAM" id="SSF158472">
    <property type="entry name" value="HAMP domain-like"/>
    <property type="match status" value="1"/>
</dbReference>
<dbReference type="SMART" id="SM00267">
    <property type="entry name" value="GGDEF"/>
    <property type="match status" value="1"/>
</dbReference>
<dbReference type="NCBIfam" id="TIGR00254">
    <property type="entry name" value="GGDEF"/>
    <property type="match status" value="1"/>
</dbReference>
<dbReference type="Pfam" id="PF00672">
    <property type="entry name" value="HAMP"/>
    <property type="match status" value="1"/>
</dbReference>
<dbReference type="InterPro" id="IPR029787">
    <property type="entry name" value="Nucleotide_cyclase"/>
</dbReference>
<dbReference type="InterPro" id="IPR035919">
    <property type="entry name" value="EAL_sf"/>
</dbReference>